<dbReference type="NCBIfam" id="TIGR03082">
    <property type="entry name" value="Gneg_AbrB_dup"/>
    <property type="match status" value="1"/>
</dbReference>
<feature type="transmembrane region" description="Helical" evidence="1">
    <location>
        <begin position="331"/>
        <end position="353"/>
    </location>
</feature>
<accession>A0ABW1ID25</accession>
<feature type="transmembrane region" description="Helical" evidence="1">
    <location>
        <begin position="20"/>
        <end position="37"/>
    </location>
</feature>
<feature type="transmembrane region" description="Helical" evidence="1">
    <location>
        <begin position="123"/>
        <end position="143"/>
    </location>
</feature>
<proteinExistence type="predicted"/>
<keyword evidence="1" id="KW-1133">Transmembrane helix</keyword>
<sequence>MTAGRTGIGDWARALPWGRWALLVVLTAGLTVVLQALGVPSPALFAGLAVATVLALTGLGPARVARPATSAAQAVIGVVIGVLARPDTLTAVAAGWLPVLLVSLGSLAVSMAAGLLLGVQRGVSPLTGMLALTAGGASGLVAVTRELGGDERIVSVIQYLRVGMVTATMPVVATAVFGAGHLGVGSGPGTAGGPWYLGAALVAVCVLVGVPIANRLHVPAGALLGPMVIALVLSLSGLTFGASPPALLVDLAYAVIGWQAGLRFTRPALRTVLRVLPLAAALILAIVAACAGLGLVLSAATGASLLDGYLATTPGGIYAVLATAISSGGDVTFVVAVQVLRVVLMLLVAPFLARLVGRRWGGTEPGPGSEP</sequence>
<feature type="transmembrane region" description="Helical" evidence="1">
    <location>
        <begin position="44"/>
        <end position="62"/>
    </location>
</feature>
<feature type="transmembrane region" description="Helical" evidence="1">
    <location>
        <begin position="96"/>
        <end position="117"/>
    </location>
</feature>
<name>A0ABW1ID25_9PSEU</name>
<evidence type="ECO:0000313" key="2">
    <source>
        <dbReference type="EMBL" id="MFC5951621.1"/>
    </source>
</evidence>
<reference evidence="3" key="1">
    <citation type="journal article" date="2019" name="Int. J. Syst. Evol. Microbiol.">
        <title>The Global Catalogue of Microorganisms (GCM) 10K type strain sequencing project: providing services to taxonomists for standard genome sequencing and annotation.</title>
        <authorList>
            <consortium name="The Broad Institute Genomics Platform"/>
            <consortium name="The Broad Institute Genome Sequencing Center for Infectious Disease"/>
            <person name="Wu L."/>
            <person name="Ma J."/>
        </authorList>
    </citation>
    <scope>NUCLEOTIDE SEQUENCE [LARGE SCALE GENOMIC DNA]</scope>
    <source>
        <strain evidence="3">CGMCC 4.7397</strain>
    </source>
</reference>
<keyword evidence="1" id="KW-0472">Membrane</keyword>
<feature type="transmembrane region" description="Helical" evidence="1">
    <location>
        <begin position="195"/>
        <end position="213"/>
    </location>
</feature>
<dbReference type="EMBL" id="JBHSQK010000077">
    <property type="protein sequence ID" value="MFC5951621.1"/>
    <property type="molecule type" value="Genomic_DNA"/>
</dbReference>
<keyword evidence="3" id="KW-1185">Reference proteome</keyword>
<gene>
    <name evidence="2" type="ORF">ACFQH9_25475</name>
</gene>
<dbReference type="RefSeq" id="WP_379569744.1">
    <property type="nucleotide sequence ID" value="NZ_JBHSQK010000077.1"/>
</dbReference>
<evidence type="ECO:0000256" key="1">
    <source>
        <dbReference type="SAM" id="Phobius"/>
    </source>
</evidence>
<dbReference type="InterPro" id="IPR007820">
    <property type="entry name" value="AbrB_fam"/>
</dbReference>
<feature type="transmembrane region" description="Helical" evidence="1">
    <location>
        <begin position="276"/>
        <end position="300"/>
    </location>
</feature>
<evidence type="ECO:0000313" key="3">
    <source>
        <dbReference type="Proteomes" id="UP001596119"/>
    </source>
</evidence>
<protein>
    <submittedName>
        <fullName evidence="2">AbrB family transcriptional regulator</fullName>
    </submittedName>
</protein>
<dbReference type="Pfam" id="PF05145">
    <property type="entry name" value="AbrB"/>
    <property type="match status" value="1"/>
</dbReference>
<keyword evidence="1" id="KW-0812">Transmembrane</keyword>
<dbReference type="PIRSF" id="PIRSF038991">
    <property type="entry name" value="Protein_AbrB"/>
    <property type="match status" value="1"/>
</dbReference>
<feature type="transmembrane region" description="Helical" evidence="1">
    <location>
        <begin position="164"/>
        <end position="183"/>
    </location>
</feature>
<dbReference type="InterPro" id="IPR017516">
    <property type="entry name" value="AbrB_dup"/>
</dbReference>
<comment type="caution">
    <text evidence="2">The sequence shown here is derived from an EMBL/GenBank/DDBJ whole genome shotgun (WGS) entry which is preliminary data.</text>
</comment>
<feature type="transmembrane region" description="Helical" evidence="1">
    <location>
        <begin position="220"/>
        <end position="240"/>
    </location>
</feature>
<dbReference type="PANTHER" id="PTHR38457">
    <property type="entry name" value="REGULATOR ABRB-RELATED"/>
    <property type="match status" value="1"/>
</dbReference>
<dbReference type="PANTHER" id="PTHR38457:SF1">
    <property type="entry name" value="REGULATOR ABRB-RELATED"/>
    <property type="match status" value="1"/>
</dbReference>
<dbReference type="Proteomes" id="UP001596119">
    <property type="component" value="Unassembled WGS sequence"/>
</dbReference>
<organism evidence="2 3">
    <name type="scientific">Pseudonocardia lutea</name>
    <dbReference type="NCBI Taxonomy" id="2172015"/>
    <lineage>
        <taxon>Bacteria</taxon>
        <taxon>Bacillati</taxon>
        <taxon>Actinomycetota</taxon>
        <taxon>Actinomycetes</taxon>
        <taxon>Pseudonocardiales</taxon>
        <taxon>Pseudonocardiaceae</taxon>
        <taxon>Pseudonocardia</taxon>
    </lineage>
</organism>